<dbReference type="InterPro" id="IPR029069">
    <property type="entry name" value="HotDog_dom_sf"/>
</dbReference>
<dbReference type="PANTHER" id="PTHR42993">
    <property type="entry name" value="MAOC-LIKE DEHYDRATASE DOMAIN-CONTAINING PROTEIN"/>
    <property type="match status" value="1"/>
</dbReference>
<dbReference type="InterPro" id="IPR002539">
    <property type="entry name" value="MaoC-like_dom"/>
</dbReference>
<feature type="domain" description="MaoC-like" evidence="1">
    <location>
        <begin position="24"/>
        <end position="123"/>
    </location>
</feature>
<comment type="caution">
    <text evidence="2">The sequence shown here is derived from an EMBL/GenBank/DDBJ whole genome shotgun (WGS) entry which is preliminary data.</text>
</comment>
<dbReference type="RefSeq" id="WP_352176186.1">
    <property type="nucleotide sequence ID" value="NZ_BSYJ01000002.1"/>
</dbReference>
<dbReference type="SUPFAM" id="SSF54637">
    <property type="entry name" value="Thioesterase/thiol ester dehydrase-isomerase"/>
    <property type="match status" value="1"/>
</dbReference>
<organism evidence="2 3">
    <name type="scientific">Biformimicrobium ophioploci</name>
    <dbReference type="NCBI Taxonomy" id="3036711"/>
    <lineage>
        <taxon>Bacteria</taxon>
        <taxon>Pseudomonadati</taxon>
        <taxon>Pseudomonadota</taxon>
        <taxon>Gammaproteobacteria</taxon>
        <taxon>Cellvibrionales</taxon>
        <taxon>Microbulbiferaceae</taxon>
        <taxon>Biformimicrobium</taxon>
    </lineage>
</organism>
<dbReference type="EMBL" id="BSYJ01000002">
    <property type="protein sequence ID" value="GMG86922.1"/>
    <property type="molecule type" value="Genomic_DNA"/>
</dbReference>
<evidence type="ECO:0000313" key="3">
    <source>
        <dbReference type="Proteomes" id="UP001224392"/>
    </source>
</evidence>
<evidence type="ECO:0000259" key="1">
    <source>
        <dbReference type="Pfam" id="PF01575"/>
    </source>
</evidence>
<reference evidence="2 3" key="1">
    <citation type="submission" date="2023-04" db="EMBL/GenBank/DDBJ databases">
        <title>Marinobulbifer ophiurae gen. nov., sp. Nov., isolate from tissue of brittle star Ophioplocus japonicus.</title>
        <authorList>
            <person name="Kawano K."/>
            <person name="Sawayama S."/>
            <person name="Nakagawa S."/>
        </authorList>
    </citation>
    <scope>NUCLEOTIDE SEQUENCE [LARGE SCALE GENOMIC DNA]</scope>
    <source>
        <strain evidence="2 3">NKW57</strain>
    </source>
</reference>
<name>A0ABQ6LY22_9GAMM</name>
<gene>
    <name evidence="2" type="ORF">MNKW57_12430</name>
</gene>
<keyword evidence="3" id="KW-1185">Reference proteome</keyword>
<sequence>MLMATIVPVDRIGDFVGFVSEPTDWLCIDQDRIDAFADATLDHQFIHVDEEASRHGPFGSTIAHGFLSLSLISHFASQFSISIEGVTLGINYGLDKVRFLNPVRVGSNIRAIAKILEIRERQKGRYLMKFEVTIEIEGQEQPALVADWLVMQIVA</sequence>
<accession>A0ABQ6LY22</accession>
<dbReference type="PANTHER" id="PTHR42993:SF1">
    <property type="entry name" value="MAOC-LIKE DEHYDRATASE DOMAIN-CONTAINING PROTEIN"/>
    <property type="match status" value="1"/>
</dbReference>
<protein>
    <submittedName>
        <fullName evidence="2">MaoC family dehydratase</fullName>
    </submittedName>
</protein>
<dbReference type="Pfam" id="PF01575">
    <property type="entry name" value="MaoC_dehydratas"/>
    <property type="match status" value="1"/>
</dbReference>
<dbReference type="InterPro" id="IPR039375">
    <property type="entry name" value="NodN-like"/>
</dbReference>
<dbReference type="CDD" id="cd03450">
    <property type="entry name" value="NodN"/>
    <property type="match status" value="1"/>
</dbReference>
<dbReference type="Gene3D" id="3.10.129.10">
    <property type="entry name" value="Hotdog Thioesterase"/>
    <property type="match status" value="1"/>
</dbReference>
<evidence type="ECO:0000313" key="2">
    <source>
        <dbReference type="EMBL" id="GMG86922.1"/>
    </source>
</evidence>
<proteinExistence type="predicted"/>
<dbReference type="Proteomes" id="UP001224392">
    <property type="component" value="Unassembled WGS sequence"/>
</dbReference>